<dbReference type="GO" id="GO:0005886">
    <property type="term" value="C:plasma membrane"/>
    <property type="evidence" value="ECO:0007669"/>
    <property type="project" value="UniProtKB-SubCell"/>
</dbReference>
<name>A0A8J7SC18_9RHOB</name>
<keyword evidence="11 15" id="KW-1133">Transmembrane helix</keyword>
<dbReference type="InterPro" id="IPR036097">
    <property type="entry name" value="HisK_dim/P_sf"/>
</dbReference>
<accession>A0A8J7SC18</accession>
<dbReference type="EC" id="2.7.13.3" evidence="3"/>
<feature type="transmembrane region" description="Helical" evidence="15">
    <location>
        <begin position="35"/>
        <end position="60"/>
    </location>
</feature>
<dbReference type="InterPro" id="IPR003594">
    <property type="entry name" value="HATPase_dom"/>
</dbReference>
<dbReference type="InterPro" id="IPR005467">
    <property type="entry name" value="His_kinase_dom"/>
</dbReference>
<evidence type="ECO:0000256" key="5">
    <source>
        <dbReference type="ARBA" id="ARBA00022553"/>
    </source>
</evidence>
<dbReference type="SUPFAM" id="SSF47384">
    <property type="entry name" value="Homodimeric domain of signal transducing histidine kinase"/>
    <property type="match status" value="1"/>
</dbReference>
<sequence>MGRQGAVALAALGPVLAILTSLALGRQEGGASSALLRAVLLADLCYLLILASLIGVRIGALIAARRRGSAGSKLHLRLTGVFAAVALIPTIIVAVFATISINLGIEAWFSERVGSVVRNSLATAEAYEREHRMNIQGDVLAMANDLNRAAVNGLTGAQLQDLVVRQALLRELPEAFVFNSEREIVARGEFSYLFSFEPPTDEQLARARAGEVVVTEDERNNEIRALVYLTNFFDAFLYVSRDVEGDVLRLLDRTRETVQFYEQLERERGTILFDFALIYLGFALLVIVAAIMLGLWFAERLARPVGRLVGAAERIAGGDLDARVKEERGKDEIALLSRVFNRMAGQVQGQRDALVATNRESERRRRLIEAVLSGVTAGVVGIDGNGRIDLVNLAASELLGLETTDLLHRPLAEAAPDFAELVGAASDAPSGIARGEVSISVAGQPREFLCRVAPKLPGRPDEGHVLTFDDVTALAAAQRMAAWGDVARRIAHEIKNPLTPIQLSADRMRRKFVGRLGEDGAQLESLLDVITRQAGDIRRMVDEFSRFARMPEPVAREEDLSALVREAVLLQSEGQAEIDYALDLPEHAVTVMADRGLLNQCLTNLLQNAADAIEGRRERDGENAPPGRISVCLREGERSLHVVIVDNGIGLPAEGRDRLTDPYVTNRKKGTGLGLAIVKKIVEQHGGELVLGDAPAASGLDGAQVVLKLPRPAGNKTSGAEKSVAQAGATQA</sequence>
<dbReference type="SUPFAM" id="SSF55874">
    <property type="entry name" value="ATPase domain of HSP90 chaperone/DNA topoisomerase II/histidine kinase"/>
    <property type="match status" value="1"/>
</dbReference>
<dbReference type="CDD" id="cd06225">
    <property type="entry name" value="HAMP"/>
    <property type="match status" value="1"/>
</dbReference>
<feature type="domain" description="PAS" evidence="17">
    <location>
        <begin position="364"/>
        <end position="409"/>
    </location>
</feature>
<dbReference type="AlphaFoldDB" id="A0A8J7SC18"/>
<evidence type="ECO:0000256" key="13">
    <source>
        <dbReference type="ARBA" id="ARBA00023136"/>
    </source>
</evidence>
<comment type="caution">
    <text evidence="19">The sequence shown here is derived from an EMBL/GenBank/DDBJ whole genome shotgun (WGS) entry which is preliminary data.</text>
</comment>
<evidence type="ECO:0000259" key="17">
    <source>
        <dbReference type="PROSITE" id="PS50112"/>
    </source>
</evidence>
<feature type="transmembrane region" description="Helical" evidence="15">
    <location>
        <begin position="81"/>
        <end position="105"/>
    </location>
</feature>
<evidence type="ECO:0000256" key="9">
    <source>
        <dbReference type="ARBA" id="ARBA00022777"/>
    </source>
</evidence>
<dbReference type="InterPro" id="IPR004358">
    <property type="entry name" value="Sig_transdc_His_kin-like_C"/>
</dbReference>
<dbReference type="SMART" id="SM00304">
    <property type="entry name" value="HAMP"/>
    <property type="match status" value="1"/>
</dbReference>
<dbReference type="InterPro" id="IPR000014">
    <property type="entry name" value="PAS"/>
</dbReference>
<keyword evidence="10" id="KW-0067">ATP-binding</keyword>
<comment type="subcellular location">
    <subcellularLocation>
        <location evidence="2">Cell membrane</location>
        <topology evidence="2">Multi-pass membrane protein</topology>
    </subcellularLocation>
</comment>
<dbReference type="InterPro" id="IPR017232">
    <property type="entry name" value="NtrY"/>
</dbReference>
<feature type="transmembrane region" description="Helical" evidence="15">
    <location>
        <begin position="276"/>
        <end position="298"/>
    </location>
</feature>
<dbReference type="SUPFAM" id="SSF55785">
    <property type="entry name" value="PYP-like sensor domain (PAS domain)"/>
    <property type="match status" value="1"/>
</dbReference>
<protein>
    <recommendedName>
        <fullName evidence="3">histidine kinase</fullName>
        <ecNumber evidence="3">2.7.13.3</ecNumber>
    </recommendedName>
</protein>
<gene>
    <name evidence="19" type="ORF">H0I76_02085</name>
</gene>
<dbReference type="InterPro" id="IPR045671">
    <property type="entry name" value="NtrY-like_N"/>
</dbReference>
<evidence type="ECO:0000256" key="3">
    <source>
        <dbReference type="ARBA" id="ARBA00012438"/>
    </source>
</evidence>
<keyword evidence="6" id="KW-0808">Transferase</keyword>
<evidence type="ECO:0000256" key="2">
    <source>
        <dbReference type="ARBA" id="ARBA00004651"/>
    </source>
</evidence>
<evidence type="ECO:0000256" key="11">
    <source>
        <dbReference type="ARBA" id="ARBA00022989"/>
    </source>
</evidence>
<evidence type="ECO:0000313" key="19">
    <source>
        <dbReference type="EMBL" id="MBK0397966.1"/>
    </source>
</evidence>
<keyword evidence="5" id="KW-0597">Phosphoprotein</keyword>
<dbReference type="Gene3D" id="3.30.450.20">
    <property type="entry name" value="PAS domain"/>
    <property type="match status" value="1"/>
</dbReference>
<keyword evidence="4" id="KW-1003">Cell membrane</keyword>
<proteinExistence type="predicted"/>
<keyword evidence="12" id="KW-0902">Two-component regulatory system</keyword>
<evidence type="ECO:0000313" key="20">
    <source>
        <dbReference type="Proteomes" id="UP000655420"/>
    </source>
</evidence>
<feature type="region of interest" description="Disordered" evidence="14">
    <location>
        <begin position="711"/>
        <end position="732"/>
    </location>
</feature>
<dbReference type="PIRSF" id="PIRSF037532">
    <property type="entry name" value="STHK_NtrY"/>
    <property type="match status" value="1"/>
</dbReference>
<dbReference type="SUPFAM" id="SSF158472">
    <property type="entry name" value="HAMP domain-like"/>
    <property type="match status" value="1"/>
</dbReference>
<dbReference type="GO" id="GO:0000155">
    <property type="term" value="F:phosphorelay sensor kinase activity"/>
    <property type="evidence" value="ECO:0007669"/>
    <property type="project" value="InterPro"/>
</dbReference>
<dbReference type="PANTHER" id="PTHR43065">
    <property type="entry name" value="SENSOR HISTIDINE KINASE"/>
    <property type="match status" value="1"/>
</dbReference>
<dbReference type="InterPro" id="IPR013767">
    <property type="entry name" value="PAS_fold"/>
</dbReference>
<keyword evidence="9 19" id="KW-0418">Kinase</keyword>
<dbReference type="Pfam" id="PF00672">
    <property type="entry name" value="HAMP"/>
    <property type="match status" value="1"/>
</dbReference>
<dbReference type="Proteomes" id="UP000655420">
    <property type="component" value="Unassembled WGS sequence"/>
</dbReference>
<reference evidence="19" key="1">
    <citation type="submission" date="2020-12" db="EMBL/GenBank/DDBJ databases">
        <title>Bacterial taxonomy.</title>
        <authorList>
            <person name="Pan X."/>
        </authorList>
    </citation>
    <scope>NUCLEOTIDE SEQUENCE</scope>
    <source>
        <strain evidence="19">M0105</strain>
    </source>
</reference>
<evidence type="ECO:0000256" key="14">
    <source>
        <dbReference type="SAM" id="MobiDB-lite"/>
    </source>
</evidence>
<dbReference type="EMBL" id="JAEHHL010000001">
    <property type="protein sequence ID" value="MBK0397966.1"/>
    <property type="molecule type" value="Genomic_DNA"/>
</dbReference>
<evidence type="ECO:0000259" key="18">
    <source>
        <dbReference type="PROSITE" id="PS50885"/>
    </source>
</evidence>
<dbReference type="CDD" id="cd00130">
    <property type="entry name" value="PAS"/>
    <property type="match status" value="1"/>
</dbReference>
<evidence type="ECO:0000256" key="6">
    <source>
        <dbReference type="ARBA" id="ARBA00022679"/>
    </source>
</evidence>
<keyword evidence="20" id="KW-1185">Reference proteome</keyword>
<feature type="domain" description="Histidine kinase" evidence="16">
    <location>
        <begin position="489"/>
        <end position="713"/>
    </location>
</feature>
<evidence type="ECO:0000256" key="8">
    <source>
        <dbReference type="ARBA" id="ARBA00022741"/>
    </source>
</evidence>
<feature type="domain" description="HAMP" evidence="18">
    <location>
        <begin position="299"/>
        <end position="352"/>
    </location>
</feature>
<evidence type="ECO:0000256" key="12">
    <source>
        <dbReference type="ARBA" id="ARBA00023012"/>
    </source>
</evidence>
<dbReference type="Pfam" id="PF02518">
    <property type="entry name" value="HATPase_c"/>
    <property type="match status" value="1"/>
</dbReference>
<dbReference type="PROSITE" id="PS50109">
    <property type="entry name" value="HIS_KIN"/>
    <property type="match status" value="1"/>
</dbReference>
<keyword evidence="7 15" id="KW-0812">Transmembrane</keyword>
<evidence type="ECO:0000256" key="7">
    <source>
        <dbReference type="ARBA" id="ARBA00022692"/>
    </source>
</evidence>
<dbReference type="PROSITE" id="PS50885">
    <property type="entry name" value="HAMP"/>
    <property type="match status" value="1"/>
</dbReference>
<dbReference type="Pfam" id="PF19312">
    <property type="entry name" value="NtrY_N"/>
    <property type="match status" value="1"/>
</dbReference>
<dbReference type="Pfam" id="PF00512">
    <property type="entry name" value="HisKA"/>
    <property type="match status" value="1"/>
</dbReference>
<dbReference type="InterPro" id="IPR003660">
    <property type="entry name" value="HAMP_dom"/>
</dbReference>
<dbReference type="PANTHER" id="PTHR43065:SF10">
    <property type="entry name" value="PEROXIDE STRESS-ACTIVATED HISTIDINE KINASE MAK3"/>
    <property type="match status" value="1"/>
</dbReference>
<organism evidence="19 20">
    <name type="scientific">Thermohalobaculum xanthum</name>
    <dbReference type="NCBI Taxonomy" id="2753746"/>
    <lineage>
        <taxon>Bacteria</taxon>
        <taxon>Pseudomonadati</taxon>
        <taxon>Pseudomonadota</taxon>
        <taxon>Alphaproteobacteria</taxon>
        <taxon>Rhodobacterales</taxon>
        <taxon>Paracoccaceae</taxon>
        <taxon>Thermohalobaculum</taxon>
    </lineage>
</organism>
<evidence type="ECO:0000256" key="15">
    <source>
        <dbReference type="SAM" id="Phobius"/>
    </source>
</evidence>
<dbReference type="Pfam" id="PF00989">
    <property type="entry name" value="PAS"/>
    <property type="match status" value="1"/>
</dbReference>
<dbReference type="InterPro" id="IPR003661">
    <property type="entry name" value="HisK_dim/P_dom"/>
</dbReference>
<keyword evidence="13 15" id="KW-0472">Membrane</keyword>
<dbReference type="Gene3D" id="3.30.565.10">
    <property type="entry name" value="Histidine kinase-like ATPase, C-terminal domain"/>
    <property type="match status" value="1"/>
</dbReference>
<evidence type="ECO:0000259" key="16">
    <source>
        <dbReference type="PROSITE" id="PS50109"/>
    </source>
</evidence>
<dbReference type="InterPro" id="IPR035965">
    <property type="entry name" value="PAS-like_dom_sf"/>
</dbReference>
<comment type="catalytic activity">
    <reaction evidence="1">
        <text>ATP + protein L-histidine = ADP + protein N-phospho-L-histidine.</text>
        <dbReference type="EC" id="2.7.13.3"/>
    </reaction>
</comment>
<dbReference type="Gene3D" id="1.10.287.130">
    <property type="match status" value="1"/>
</dbReference>
<dbReference type="Gene3D" id="6.10.340.10">
    <property type="match status" value="1"/>
</dbReference>
<dbReference type="PROSITE" id="PS50112">
    <property type="entry name" value="PAS"/>
    <property type="match status" value="1"/>
</dbReference>
<dbReference type="GO" id="GO:0006355">
    <property type="term" value="P:regulation of DNA-templated transcription"/>
    <property type="evidence" value="ECO:0007669"/>
    <property type="project" value="InterPro"/>
</dbReference>
<dbReference type="InterPro" id="IPR036890">
    <property type="entry name" value="HATPase_C_sf"/>
</dbReference>
<dbReference type="CDD" id="cd00082">
    <property type="entry name" value="HisKA"/>
    <property type="match status" value="1"/>
</dbReference>
<dbReference type="GO" id="GO:0005524">
    <property type="term" value="F:ATP binding"/>
    <property type="evidence" value="ECO:0007669"/>
    <property type="project" value="UniProtKB-KW"/>
</dbReference>
<dbReference type="SMART" id="SM00388">
    <property type="entry name" value="HisKA"/>
    <property type="match status" value="1"/>
</dbReference>
<keyword evidence="8" id="KW-0547">Nucleotide-binding</keyword>
<evidence type="ECO:0000256" key="10">
    <source>
        <dbReference type="ARBA" id="ARBA00022840"/>
    </source>
</evidence>
<evidence type="ECO:0000256" key="1">
    <source>
        <dbReference type="ARBA" id="ARBA00000085"/>
    </source>
</evidence>
<dbReference type="PRINTS" id="PR00344">
    <property type="entry name" value="BCTRLSENSOR"/>
</dbReference>
<evidence type="ECO:0000256" key="4">
    <source>
        <dbReference type="ARBA" id="ARBA00022475"/>
    </source>
</evidence>
<dbReference type="SMART" id="SM00387">
    <property type="entry name" value="HATPase_c"/>
    <property type="match status" value="1"/>
</dbReference>